<organism evidence="1 2">
    <name type="scientific">Lacihabitans soyangensis</name>
    <dbReference type="NCBI Taxonomy" id="869394"/>
    <lineage>
        <taxon>Bacteria</taxon>
        <taxon>Pseudomonadati</taxon>
        <taxon>Bacteroidota</taxon>
        <taxon>Cytophagia</taxon>
        <taxon>Cytophagales</taxon>
        <taxon>Leadbetterellaceae</taxon>
        <taxon>Lacihabitans</taxon>
    </lineage>
</organism>
<gene>
    <name evidence="1" type="ORF">EGI31_22915</name>
</gene>
<name>A0AAE3H6K4_9BACT</name>
<dbReference type="Proteomes" id="UP001204144">
    <property type="component" value="Unassembled WGS sequence"/>
</dbReference>
<accession>A0AAE3H6K4</accession>
<protein>
    <submittedName>
        <fullName evidence="1">DUF2281 domain-containing protein</fullName>
    </submittedName>
</protein>
<dbReference type="AlphaFoldDB" id="A0AAE3H6K4"/>
<dbReference type="RefSeq" id="WP_255039502.1">
    <property type="nucleotide sequence ID" value="NZ_RJUF01000192.1"/>
</dbReference>
<keyword evidence="2" id="KW-1185">Reference proteome</keyword>
<dbReference type="EMBL" id="RJUF01000192">
    <property type="protein sequence ID" value="MCP9765797.1"/>
    <property type="molecule type" value="Genomic_DNA"/>
</dbReference>
<evidence type="ECO:0000313" key="2">
    <source>
        <dbReference type="Proteomes" id="UP001204144"/>
    </source>
</evidence>
<sequence length="71" mass="8274">MLTVTGTYQNGKFDLEKMPRISKKTKVTVVFEDEEDKPIETKKRIFGFAKGSVSYMSEDFNEPLDNLKEYM</sequence>
<comment type="caution">
    <text evidence="1">The sequence shown here is derived from an EMBL/GenBank/DDBJ whole genome shotgun (WGS) entry which is preliminary data.</text>
</comment>
<evidence type="ECO:0000313" key="1">
    <source>
        <dbReference type="EMBL" id="MCP9765797.1"/>
    </source>
</evidence>
<reference evidence="1 2" key="1">
    <citation type="submission" date="2018-11" db="EMBL/GenBank/DDBJ databases">
        <title>Novel bacteria species description.</title>
        <authorList>
            <person name="Han J.-H."/>
        </authorList>
    </citation>
    <scope>NUCLEOTIDE SEQUENCE [LARGE SCALE GENOMIC DNA]</scope>
    <source>
        <strain evidence="1 2">KCTC23259</strain>
    </source>
</reference>
<proteinExistence type="predicted"/>